<dbReference type="EMBL" id="KQ416877">
    <property type="protein sequence ID" value="KOF94775.1"/>
    <property type="molecule type" value="Genomic_DNA"/>
</dbReference>
<proteinExistence type="predicted"/>
<accession>A0A0L8I144</accession>
<protein>
    <submittedName>
        <fullName evidence="1">Uncharacterized protein</fullName>
    </submittedName>
</protein>
<organism evidence="1">
    <name type="scientific">Octopus bimaculoides</name>
    <name type="common">California two-spotted octopus</name>
    <dbReference type="NCBI Taxonomy" id="37653"/>
    <lineage>
        <taxon>Eukaryota</taxon>
        <taxon>Metazoa</taxon>
        <taxon>Spiralia</taxon>
        <taxon>Lophotrochozoa</taxon>
        <taxon>Mollusca</taxon>
        <taxon>Cephalopoda</taxon>
        <taxon>Coleoidea</taxon>
        <taxon>Octopodiformes</taxon>
        <taxon>Octopoda</taxon>
        <taxon>Incirrata</taxon>
        <taxon>Octopodidae</taxon>
        <taxon>Octopus</taxon>
    </lineage>
</organism>
<reference evidence="1" key="1">
    <citation type="submission" date="2015-07" db="EMBL/GenBank/DDBJ databases">
        <title>MeaNS - Measles Nucleotide Surveillance Program.</title>
        <authorList>
            <person name="Tran T."/>
            <person name="Druce J."/>
        </authorList>
    </citation>
    <scope>NUCLEOTIDE SEQUENCE</scope>
    <source>
        <strain evidence="1">UCB-OBI-ISO-001</strain>
        <tissue evidence="1">Gonad</tissue>
    </source>
</reference>
<sequence length="69" mass="7746">MEIFSSEYINDVLNVIKVRHFIKGQVTLTGRHKLSISSFGPASHSLAIFIDGHTLTYTHTNSHGDITYK</sequence>
<gene>
    <name evidence="1" type="ORF">OCBIM_22000733mg</name>
</gene>
<dbReference type="AlphaFoldDB" id="A0A0L8I144"/>
<evidence type="ECO:0000313" key="1">
    <source>
        <dbReference type="EMBL" id="KOF94775.1"/>
    </source>
</evidence>
<name>A0A0L8I144_OCTBM</name>